<dbReference type="SMART" id="SM00861">
    <property type="entry name" value="Transket_pyr"/>
    <property type="match status" value="1"/>
</dbReference>
<feature type="domain" description="Transketolase-like pyrimidine-binding" evidence="14">
    <location>
        <begin position="356"/>
        <end position="528"/>
    </location>
</feature>
<dbReference type="PANTHER" id="PTHR43522:SF2">
    <property type="entry name" value="TRANSKETOLASE 1-RELATED"/>
    <property type="match status" value="1"/>
</dbReference>
<dbReference type="AlphaFoldDB" id="L8HL41"/>
<keyword evidence="5 12" id="KW-0479">Metal-binding</keyword>
<feature type="active site" description="Proton donor" evidence="9">
    <location>
        <position position="413"/>
    </location>
</feature>
<feature type="binding site" evidence="11">
    <location>
        <position position="264"/>
    </location>
    <ligand>
        <name>thiamine diphosphate</name>
        <dbReference type="ChEBI" id="CHEBI:58937"/>
    </ligand>
</feature>
<dbReference type="InterPro" id="IPR005478">
    <property type="entry name" value="Transketolase_bac-like"/>
</dbReference>
<feature type="site" description="Important for catalytic activity" evidence="13">
    <location>
        <position position="264"/>
    </location>
</feature>
<evidence type="ECO:0000256" key="12">
    <source>
        <dbReference type="PIRSR" id="PIRSR605478-4"/>
    </source>
</evidence>
<dbReference type="GO" id="GO:0004802">
    <property type="term" value="F:transketolase activity"/>
    <property type="evidence" value="ECO:0007669"/>
    <property type="project" value="UniProtKB-EC"/>
</dbReference>
<dbReference type="SUPFAM" id="SSF52922">
    <property type="entry name" value="TK C-terminal domain-like"/>
    <property type="match status" value="1"/>
</dbReference>
<evidence type="ECO:0000256" key="7">
    <source>
        <dbReference type="ARBA" id="ARBA00023052"/>
    </source>
</evidence>
<dbReference type="InterPro" id="IPR049557">
    <property type="entry name" value="Transketolase_CS"/>
</dbReference>
<keyword evidence="7 11" id="KW-0786">Thiamine pyrophosphate</keyword>
<name>L8HL41_ACACF</name>
<feature type="binding site" evidence="11">
    <location>
        <position position="159"/>
    </location>
    <ligand>
        <name>thiamine diphosphate</name>
        <dbReference type="ChEBI" id="CHEBI:58937"/>
    </ligand>
</feature>
<dbReference type="Pfam" id="PF22613">
    <property type="entry name" value="Transketolase_C_1"/>
    <property type="match status" value="1"/>
</dbReference>
<dbReference type="CDD" id="cd07033">
    <property type="entry name" value="TPP_PYR_DXS_TK_like"/>
    <property type="match status" value="1"/>
</dbReference>
<dbReference type="InterPro" id="IPR005474">
    <property type="entry name" value="Transketolase_N"/>
</dbReference>
<dbReference type="SUPFAM" id="SSF52518">
    <property type="entry name" value="Thiamin diphosphate-binding fold (THDP-binding)"/>
    <property type="match status" value="2"/>
</dbReference>
<dbReference type="Gene3D" id="3.40.50.970">
    <property type="match status" value="2"/>
</dbReference>
<feature type="site" description="Important for catalytic activity" evidence="13">
    <location>
        <position position="29"/>
    </location>
</feature>
<dbReference type="KEGG" id="acan:ACA1_287820"/>
<feature type="binding site" evidence="11">
    <location>
        <position position="439"/>
    </location>
    <ligand>
        <name>thiamine diphosphate</name>
        <dbReference type="ChEBI" id="CHEBI:58937"/>
    </ligand>
</feature>
<dbReference type="InterPro" id="IPR009014">
    <property type="entry name" value="Transketo_C/PFOR_II"/>
</dbReference>
<dbReference type="VEuPathDB" id="AmoebaDB:ACA1_287820"/>
<keyword evidence="6 12" id="KW-0460">Magnesium</keyword>
<evidence type="ECO:0000256" key="6">
    <source>
        <dbReference type="ARBA" id="ARBA00022842"/>
    </source>
</evidence>
<dbReference type="OrthoDB" id="10267175at2759"/>
<evidence type="ECO:0000256" key="10">
    <source>
        <dbReference type="PIRSR" id="PIRSR605478-2"/>
    </source>
</evidence>
<proteinExistence type="inferred from homology"/>
<dbReference type="Proteomes" id="UP000011083">
    <property type="component" value="Unassembled WGS sequence"/>
</dbReference>
<dbReference type="InterPro" id="IPR029061">
    <property type="entry name" value="THDP-binding"/>
</dbReference>
<evidence type="ECO:0000256" key="13">
    <source>
        <dbReference type="PIRSR" id="PIRSR605478-5"/>
    </source>
</evidence>
<evidence type="ECO:0000256" key="1">
    <source>
        <dbReference type="ARBA" id="ARBA00001941"/>
    </source>
</evidence>
<dbReference type="OMA" id="ADYMRGS"/>
<keyword evidence="16" id="KW-1185">Reference proteome</keyword>
<dbReference type="FunFam" id="3.40.50.970:FF:000003">
    <property type="entry name" value="Transketolase"/>
    <property type="match status" value="1"/>
</dbReference>
<gene>
    <name evidence="15" type="ORF">ACA1_287820</name>
</gene>
<dbReference type="Pfam" id="PF02779">
    <property type="entry name" value="Transket_pyr"/>
    <property type="match status" value="1"/>
</dbReference>
<dbReference type="GO" id="GO:0046872">
    <property type="term" value="F:metal ion binding"/>
    <property type="evidence" value="ECO:0007669"/>
    <property type="project" value="UniProtKB-KW"/>
</dbReference>
<comment type="cofactor">
    <cofactor evidence="1">
        <name>Co(2+)</name>
        <dbReference type="ChEBI" id="CHEBI:48828"/>
    </cofactor>
</comment>
<feature type="binding site" evidence="10">
    <location>
        <position position="463"/>
    </location>
    <ligand>
        <name>substrate</name>
    </ligand>
</feature>
<dbReference type="EMBL" id="KB007805">
    <property type="protein sequence ID" value="ELR25081.1"/>
    <property type="molecule type" value="Genomic_DNA"/>
</dbReference>
<dbReference type="InterPro" id="IPR005475">
    <property type="entry name" value="Transketolase-like_Pyr-bd"/>
</dbReference>
<dbReference type="InterPro" id="IPR055152">
    <property type="entry name" value="Transketolase-like_C_2"/>
</dbReference>
<dbReference type="GO" id="GO:0005829">
    <property type="term" value="C:cytosol"/>
    <property type="evidence" value="ECO:0007669"/>
    <property type="project" value="TreeGrafter"/>
</dbReference>
<feature type="binding site" evidence="10">
    <location>
        <position position="475"/>
    </location>
    <ligand>
        <name>substrate</name>
    </ligand>
</feature>
<evidence type="ECO:0000313" key="16">
    <source>
        <dbReference type="Proteomes" id="UP000011083"/>
    </source>
</evidence>
<dbReference type="EC" id="2.2.1.1" evidence="3"/>
<dbReference type="STRING" id="1257118.L8HL41"/>
<feature type="binding site" evidence="10">
    <location>
        <position position="264"/>
    </location>
    <ligand>
        <name>substrate</name>
    </ligand>
</feature>
<comment type="cofactor">
    <cofactor evidence="12">
        <name>Mg(2+)</name>
        <dbReference type="ChEBI" id="CHEBI:18420"/>
    </cofactor>
    <text evidence="12">Binds 1 Mg(2+) ion per subunit. Can also utilize other divalent metal cations, such as Ca(2+), Mn(2+) and Co(2+).</text>
</comment>
<dbReference type="GO" id="GO:0006098">
    <property type="term" value="P:pentose-phosphate shunt"/>
    <property type="evidence" value="ECO:0007669"/>
    <property type="project" value="TreeGrafter"/>
</dbReference>
<dbReference type="RefSeq" id="XP_004367836.1">
    <property type="nucleotide sequence ID" value="XM_004367779.1"/>
</dbReference>
<keyword evidence="4" id="KW-0808">Transferase</keyword>
<evidence type="ECO:0000256" key="11">
    <source>
        <dbReference type="PIRSR" id="PIRSR605478-3"/>
    </source>
</evidence>
<evidence type="ECO:0000256" key="8">
    <source>
        <dbReference type="ARBA" id="ARBA00049473"/>
    </source>
</evidence>
<feature type="binding site" evidence="12">
    <location>
        <position position="190"/>
    </location>
    <ligand>
        <name>Mg(2+)</name>
        <dbReference type="ChEBI" id="CHEBI:18420"/>
    </ligand>
</feature>
<feature type="binding site" evidence="10">
    <location>
        <position position="359"/>
    </location>
    <ligand>
        <name>substrate</name>
    </ligand>
</feature>
<feature type="binding site" evidence="12">
    <location>
        <position position="158"/>
    </location>
    <ligand>
        <name>Mg(2+)</name>
        <dbReference type="ChEBI" id="CHEBI:18420"/>
    </ligand>
</feature>
<feature type="binding site" evidence="11">
    <location>
        <position position="188"/>
    </location>
    <ligand>
        <name>thiamine diphosphate</name>
        <dbReference type="ChEBI" id="CHEBI:58937"/>
    </ligand>
</feature>
<evidence type="ECO:0000256" key="2">
    <source>
        <dbReference type="ARBA" id="ARBA00007131"/>
    </source>
</evidence>
<feature type="binding site" evidence="10">
    <location>
        <position position="29"/>
    </location>
    <ligand>
        <name>substrate</name>
    </ligand>
</feature>
<dbReference type="GeneID" id="14926124"/>
<reference evidence="15 16" key="1">
    <citation type="journal article" date="2013" name="Genome Biol.">
        <title>Genome of Acanthamoeba castellanii highlights extensive lateral gene transfer and early evolution of tyrosine kinase signaling.</title>
        <authorList>
            <person name="Clarke M."/>
            <person name="Lohan A.J."/>
            <person name="Liu B."/>
            <person name="Lagkouvardos I."/>
            <person name="Roy S."/>
            <person name="Zafar N."/>
            <person name="Bertelli C."/>
            <person name="Schilde C."/>
            <person name="Kianianmomeni A."/>
            <person name="Burglin T.R."/>
            <person name="Frech C."/>
            <person name="Turcotte B."/>
            <person name="Kopec K.O."/>
            <person name="Synnott J.M."/>
            <person name="Choo C."/>
            <person name="Paponov I."/>
            <person name="Finkler A."/>
            <person name="Soon Heng Tan C."/>
            <person name="Hutchins A.P."/>
            <person name="Weinmeier T."/>
            <person name="Rattei T."/>
            <person name="Chu J.S."/>
            <person name="Gimenez G."/>
            <person name="Irimia M."/>
            <person name="Rigden D.J."/>
            <person name="Fitzpatrick D.A."/>
            <person name="Lorenzo-Morales J."/>
            <person name="Bateman A."/>
            <person name="Chiu C.H."/>
            <person name="Tang P."/>
            <person name="Hegemann P."/>
            <person name="Fromm H."/>
            <person name="Raoult D."/>
            <person name="Greub G."/>
            <person name="Miranda-Saavedra D."/>
            <person name="Chen N."/>
            <person name="Nash P."/>
            <person name="Ginger M.L."/>
            <person name="Horn M."/>
            <person name="Schaap P."/>
            <person name="Caler L."/>
            <person name="Loftus B."/>
        </authorList>
    </citation>
    <scope>NUCLEOTIDE SEQUENCE [LARGE SCALE GENOMIC DNA]</scope>
    <source>
        <strain evidence="15 16">Neff</strain>
    </source>
</reference>
<feature type="binding site" evidence="10">
    <location>
        <position position="471"/>
    </location>
    <ligand>
        <name>substrate</name>
    </ligand>
</feature>
<feature type="binding site" evidence="11">
    <location>
        <begin position="117"/>
        <end position="119"/>
    </location>
    <ligand>
        <name>thiamine diphosphate</name>
        <dbReference type="ChEBI" id="CHEBI:58937"/>
    </ligand>
</feature>
<dbReference type="FunFam" id="3.40.50.970:FF:000004">
    <property type="entry name" value="Transketolase"/>
    <property type="match status" value="1"/>
</dbReference>
<comment type="cofactor">
    <cofactor evidence="11">
        <name>thiamine diphosphate</name>
        <dbReference type="ChEBI" id="CHEBI:58937"/>
    </cofactor>
    <text evidence="11">Binds 1 thiamine pyrophosphate per subunit. During the reaction, the substrate forms a covalent intermediate with the cofactor.</text>
</comment>
<feature type="binding site" evidence="11">
    <location>
        <position position="69"/>
    </location>
    <ligand>
        <name>thiamine diphosphate</name>
        <dbReference type="ChEBI" id="CHEBI:58937"/>
    </ligand>
</feature>
<evidence type="ECO:0000256" key="4">
    <source>
        <dbReference type="ARBA" id="ARBA00022679"/>
    </source>
</evidence>
<dbReference type="Gene3D" id="3.40.50.920">
    <property type="match status" value="1"/>
</dbReference>
<dbReference type="Pfam" id="PF00456">
    <property type="entry name" value="Transketolase_N"/>
    <property type="match status" value="1"/>
</dbReference>
<evidence type="ECO:0000256" key="3">
    <source>
        <dbReference type="ARBA" id="ARBA00013152"/>
    </source>
</evidence>
<dbReference type="NCBIfam" id="TIGR00232">
    <property type="entry name" value="tktlase_bact"/>
    <property type="match status" value="1"/>
</dbReference>
<evidence type="ECO:0000256" key="9">
    <source>
        <dbReference type="PIRSR" id="PIRSR605478-1"/>
    </source>
</evidence>
<dbReference type="PANTHER" id="PTHR43522">
    <property type="entry name" value="TRANSKETOLASE"/>
    <property type="match status" value="1"/>
</dbReference>
<dbReference type="CDD" id="cd02012">
    <property type="entry name" value="TPP_TK"/>
    <property type="match status" value="1"/>
</dbReference>
<feature type="binding site" evidence="10">
    <location>
        <position position="522"/>
    </location>
    <ligand>
        <name>substrate</name>
    </ligand>
</feature>
<accession>L8HL41</accession>
<protein>
    <recommendedName>
        <fullName evidence="3">transketolase</fullName>
        <ecNumber evidence="3">2.2.1.1</ecNumber>
    </recommendedName>
</protein>
<sequence length="705" mass="76530">MDSQDLTHRCINTIRALSADQPQAANSGHPGAPMGMAPMAHLLWTEFLKFNPSNPRWVNRDRFVLSNGHACALLYSMLHLTGYDVAIDDLKKFRKVGSKTPGHPESFETPGVEVTTGPLGQGLSNAVGMAIAERHLAARYNKEGFPIINNHVYVFCGDGCLQEGVTSEASSVAGHLGLGNLIVLYDDNLITIDGETDLSFTEDVKLRYQSYGWHVQEVADGNNDLEAIKRAIEEAKKVTDKPSIIKVRTTIGFGSKKEGTEGVHGSPLGEEDLANVKTKLGLDPAQKFQVPEEVRKFYSQFAAKGEELQKQWEELFEAYAQKHPELAAEFRRRMSGDLPDGWEDVLPLNKPGGAEEATRKSSGVCLNKLAELLPEIVGGSADLNPSTLTYLTCSKDFQKATPEGRNIRFGVREHGMSAICNGLAAYGGFIPFGATFLNFIGYALGAVTLSALSHLQVFYIMTHDSIGLGEDGPTHQPVEKFVVCRTTPNLQFIRPADVTETAAAYIAAIKKKQGPTVFALSRQNLPPLKGSSVEGALKGAYTIQEAEGEKPDIIFVATGSEVSIAVQAADSIKDKKVRVVSMPSWELFEAQSHEYKQSVFLPGVPVISIERARKDSQRADKVSLSLAVPVAKPGDGAAGSTLGWDRYAHASIGVDRFGLSGPYKDVYKALGVTAEHLVEKAHIVLEHYASNPVPVLLRPAAFTKF</sequence>
<feature type="binding site" evidence="12">
    <location>
        <position position="188"/>
    </location>
    <ligand>
        <name>Mg(2+)</name>
        <dbReference type="ChEBI" id="CHEBI:18420"/>
    </ligand>
</feature>
<comment type="similarity">
    <text evidence="2">Belongs to the transketolase family.</text>
</comment>
<feature type="binding site" evidence="10">
    <location>
        <position position="386"/>
    </location>
    <ligand>
        <name>substrate</name>
    </ligand>
</feature>
<dbReference type="InterPro" id="IPR033247">
    <property type="entry name" value="Transketolase_fam"/>
</dbReference>
<evidence type="ECO:0000256" key="5">
    <source>
        <dbReference type="ARBA" id="ARBA00022723"/>
    </source>
</evidence>
<dbReference type="PROSITE" id="PS00801">
    <property type="entry name" value="TRANSKETOLASE_1"/>
    <property type="match status" value="1"/>
</dbReference>
<evidence type="ECO:0000259" key="14">
    <source>
        <dbReference type="SMART" id="SM00861"/>
    </source>
</evidence>
<comment type="catalytic activity">
    <reaction evidence="8">
        <text>D-sedoheptulose 7-phosphate + D-glyceraldehyde 3-phosphate = aldehydo-D-ribose 5-phosphate + D-xylulose 5-phosphate</text>
        <dbReference type="Rhea" id="RHEA:10508"/>
        <dbReference type="ChEBI" id="CHEBI:57483"/>
        <dbReference type="ChEBI" id="CHEBI:57737"/>
        <dbReference type="ChEBI" id="CHEBI:58273"/>
        <dbReference type="ChEBI" id="CHEBI:59776"/>
        <dbReference type="EC" id="2.2.1.1"/>
    </reaction>
</comment>
<organism evidence="15 16">
    <name type="scientific">Acanthamoeba castellanii (strain ATCC 30010 / Neff)</name>
    <dbReference type="NCBI Taxonomy" id="1257118"/>
    <lineage>
        <taxon>Eukaryota</taxon>
        <taxon>Amoebozoa</taxon>
        <taxon>Discosea</taxon>
        <taxon>Longamoebia</taxon>
        <taxon>Centramoebida</taxon>
        <taxon>Acanthamoebidae</taxon>
        <taxon>Acanthamoeba</taxon>
    </lineage>
</organism>
<evidence type="ECO:0000313" key="15">
    <source>
        <dbReference type="EMBL" id="ELR25081.1"/>
    </source>
</evidence>